<dbReference type="GO" id="GO:0016746">
    <property type="term" value="F:acyltransferase activity"/>
    <property type="evidence" value="ECO:0007669"/>
    <property type="project" value="InterPro"/>
</dbReference>
<evidence type="ECO:0000313" key="3">
    <source>
        <dbReference type="EMBL" id="SFS13946.1"/>
    </source>
</evidence>
<dbReference type="EMBL" id="FOZL01000001">
    <property type="protein sequence ID" value="SFS13946.1"/>
    <property type="molecule type" value="Genomic_DNA"/>
</dbReference>
<dbReference type="STRING" id="474950.SAMN05421771_2429"/>
<dbReference type="SUPFAM" id="SSF47005">
    <property type="entry name" value="Peripheral subunit-binding domain of 2-oxo acid dehydrogenase complex"/>
    <property type="match status" value="1"/>
</dbReference>
<evidence type="ECO:0000313" key="4">
    <source>
        <dbReference type="Proteomes" id="UP000199024"/>
    </source>
</evidence>
<keyword evidence="4" id="KW-1185">Reference proteome</keyword>
<sequence length="77" mass="9114">MKIFRSRVWFNAETSIHRESNYRRRSPLVRKWLRKYGLNASDVMKQETAGRLTKQDVEAYMAQLGEATLLKARTKQP</sequence>
<evidence type="ECO:0000259" key="2">
    <source>
        <dbReference type="PROSITE" id="PS51826"/>
    </source>
</evidence>
<dbReference type="InterPro" id="IPR004167">
    <property type="entry name" value="PSBD"/>
</dbReference>
<dbReference type="InterPro" id="IPR036625">
    <property type="entry name" value="E3-bd_dom_sf"/>
</dbReference>
<gene>
    <name evidence="3" type="ORF">SAMN05421771_2429</name>
</gene>
<comment type="similarity">
    <text evidence="1">Belongs to the 2-oxoacid dehydrogenase family.</text>
</comment>
<organism evidence="3 4">
    <name type="scientific">Granulicella pectinivorans</name>
    <dbReference type="NCBI Taxonomy" id="474950"/>
    <lineage>
        <taxon>Bacteria</taxon>
        <taxon>Pseudomonadati</taxon>
        <taxon>Acidobacteriota</taxon>
        <taxon>Terriglobia</taxon>
        <taxon>Terriglobales</taxon>
        <taxon>Acidobacteriaceae</taxon>
        <taxon>Granulicella</taxon>
    </lineage>
</organism>
<protein>
    <recommendedName>
        <fullName evidence="2">Peripheral subunit-binding (PSBD) domain-containing protein</fullName>
    </recommendedName>
</protein>
<proteinExistence type="inferred from homology"/>
<accession>A0A1I6MDY8</accession>
<feature type="domain" description="Peripheral subunit-binding (PSBD)" evidence="2">
    <location>
        <begin position="24"/>
        <end position="61"/>
    </location>
</feature>
<dbReference type="Gene3D" id="4.10.320.10">
    <property type="entry name" value="E3-binding domain"/>
    <property type="match status" value="1"/>
</dbReference>
<evidence type="ECO:0000256" key="1">
    <source>
        <dbReference type="ARBA" id="ARBA00007317"/>
    </source>
</evidence>
<dbReference type="PROSITE" id="PS51826">
    <property type="entry name" value="PSBD"/>
    <property type="match status" value="1"/>
</dbReference>
<reference evidence="3 4" key="1">
    <citation type="submission" date="2016-10" db="EMBL/GenBank/DDBJ databases">
        <authorList>
            <person name="de Groot N.N."/>
        </authorList>
    </citation>
    <scope>NUCLEOTIDE SEQUENCE [LARGE SCALE GENOMIC DNA]</scope>
    <source>
        <strain evidence="3 4">DSM 21001</strain>
    </source>
</reference>
<dbReference type="Proteomes" id="UP000199024">
    <property type="component" value="Unassembled WGS sequence"/>
</dbReference>
<name>A0A1I6MDY8_9BACT</name>
<dbReference type="AlphaFoldDB" id="A0A1I6MDY8"/>